<gene>
    <name evidence="2" type="ORF">EV695_3951</name>
</gene>
<dbReference type="InterPro" id="IPR052733">
    <property type="entry name" value="Chloroplast_QOR"/>
</dbReference>
<dbReference type="InterPro" id="IPR020843">
    <property type="entry name" value="ER"/>
</dbReference>
<comment type="caution">
    <text evidence="2">The sequence shown here is derived from an EMBL/GenBank/DDBJ whole genome shotgun (WGS) entry which is preliminary data.</text>
</comment>
<dbReference type="OrthoDB" id="9787435at2"/>
<dbReference type="CDD" id="cd08267">
    <property type="entry name" value="MDR1"/>
    <property type="match status" value="1"/>
</dbReference>
<reference evidence="2 3" key="1">
    <citation type="submission" date="2019-03" db="EMBL/GenBank/DDBJ databases">
        <title>Genomic Encyclopedia of Type Strains, Phase IV (KMG-IV): sequencing the most valuable type-strain genomes for metagenomic binning, comparative biology and taxonomic classification.</title>
        <authorList>
            <person name="Goeker M."/>
        </authorList>
    </citation>
    <scope>NUCLEOTIDE SEQUENCE [LARGE SCALE GENOMIC DNA]</scope>
    <source>
        <strain evidence="2 3">DSM 24830</strain>
    </source>
</reference>
<dbReference type="Gene3D" id="3.90.180.10">
    <property type="entry name" value="Medium-chain alcohol dehydrogenases, catalytic domain"/>
    <property type="match status" value="1"/>
</dbReference>
<evidence type="ECO:0000313" key="2">
    <source>
        <dbReference type="EMBL" id="TCJ83211.1"/>
    </source>
</evidence>
<accession>A0A4R1EYU7</accession>
<proteinExistence type="predicted"/>
<sequence>MKAVTYSGYGSPAVIRVSEVEKPTPKANEVLVKVWATSITTADSMIREGKPCYGRLFLGLAKHKHPISGTGFSGEVEEIGRSVTQFKMGDKVFGETGVNFSANAEYICIAEDAVISILPDNLSHEEAAPICDGALTSYAFLKDIGQLKRGQSILINGASGSLGSAAVQIAKALGAEVTGVCSRANVELVQSLGADKVIDYHEEDFTKMGNSYDLVYDAVGKSSFCECRKNLKEQGAYLSPVLSFPLLIQMMWTSTFMSKKARFSATGLRPAKELRVMIDELIPLYKSGEIKSVIDRTYSLAETADAHRYIETGRKKGNVVVSLII</sequence>
<dbReference type="SUPFAM" id="SSF50129">
    <property type="entry name" value="GroES-like"/>
    <property type="match status" value="1"/>
</dbReference>
<evidence type="ECO:0000313" key="3">
    <source>
        <dbReference type="Proteomes" id="UP000294887"/>
    </source>
</evidence>
<dbReference type="EMBL" id="SMFQ01000005">
    <property type="protein sequence ID" value="TCJ83211.1"/>
    <property type="molecule type" value="Genomic_DNA"/>
</dbReference>
<dbReference type="PANTHER" id="PTHR44013">
    <property type="entry name" value="ZINC-TYPE ALCOHOL DEHYDROGENASE-LIKE PROTEIN C16A3.02C"/>
    <property type="match status" value="1"/>
</dbReference>
<dbReference type="RefSeq" id="WP_131907687.1">
    <property type="nucleotide sequence ID" value="NZ_BAAAFU010000007.1"/>
</dbReference>
<keyword evidence="3" id="KW-1185">Reference proteome</keyword>
<organism evidence="2 3">
    <name type="scientific">Cocleimonas flava</name>
    <dbReference type="NCBI Taxonomy" id="634765"/>
    <lineage>
        <taxon>Bacteria</taxon>
        <taxon>Pseudomonadati</taxon>
        <taxon>Pseudomonadota</taxon>
        <taxon>Gammaproteobacteria</taxon>
        <taxon>Thiotrichales</taxon>
        <taxon>Thiotrichaceae</taxon>
        <taxon>Cocleimonas</taxon>
    </lineage>
</organism>
<dbReference type="Gene3D" id="3.40.50.720">
    <property type="entry name" value="NAD(P)-binding Rossmann-like Domain"/>
    <property type="match status" value="1"/>
</dbReference>
<dbReference type="AlphaFoldDB" id="A0A4R1EYU7"/>
<dbReference type="SUPFAM" id="SSF51735">
    <property type="entry name" value="NAD(P)-binding Rossmann-fold domains"/>
    <property type="match status" value="1"/>
</dbReference>
<name>A0A4R1EYU7_9GAMM</name>
<dbReference type="InterPro" id="IPR011032">
    <property type="entry name" value="GroES-like_sf"/>
</dbReference>
<dbReference type="Pfam" id="PF13602">
    <property type="entry name" value="ADH_zinc_N_2"/>
    <property type="match status" value="1"/>
</dbReference>
<dbReference type="InterPro" id="IPR013154">
    <property type="entry name" value="ADH-like_N"/>
</dbReference>
<dbReference type="Proteomes" id="UP000294887">
    <property type="component" value="Unassembled WGS sequence"/>
</dbReference>
<dbReference type="PANTHER" id="PTHR44013:SF1">
    <property type="entry name" value="ZINC-TYPE ALCOHOL DEHYDROGENASE-LIKE PROTEIN C16A3.02C"/>
    <property type="match status" value="1"/>
</dbReference>
<dbReference type="SMART" id="SM00829">
    <property type="entry name" value="PKS_ER"/>
    <property type="match status" value="1"/>
</dbReference>
<dbReference type="GO" id="GO:0016491">
    <property type="term" value="F:oxidoreductase activity"/>
    <property type="evidence" value="ECO:0007669"/>
    <property type="project" value="InterPro"/>
</dbReference>
<protein>
    <submittedName>
        <fullName evidence="2">NADPH:quinone reductase-like Zn-dependent oxidoreductase</fullName>
    </submittedName>
</protein>
<evidence type="ECO:0000259" key="1">
    <source>
        <dbReference type="SMART" id="SM00829"/>
    </source>
</evidence>
<dbReference type="InterPro" id="IPR036291">
    <property type="entry name" value="NAD(P)-bd_dom_sf"/>
</dbReference>
<dbReference type="Pfam" id="PF08240">
    <property type="entry name" value="ADH_N"/>
    <property type="match status" value="1"/>
</dbReference>
<feature type="domain" description="Enoyl reductase (ER)" evidence="1">
    <location>
        <begin position="10"/>
        <end position="321"/>
    </location>
</feature>